<evidence type="ECO:0000256" key="1">
    <source>
        <dbReference type="SAM" id="MobiDB-lite"/>
    </source>
</evidence>
<evidence type="ECO:0000256" key="2">
    <source>
        <dbReference type="SAM" id="Phobius"/>
    </source>
</evidence>
<proteinExistence type="predicted"/>
<gene>
    <name evidence="3" type="ORF">ZYGM_000697</name>
</gene>
<keyword evidence="2" id="KW-0472">Membrane</keyword>
<feature type="region of interest" description="Disordered" evidence="1">
    <location>
        <begin position="60"/>
        <end position="86"/>
    </location>
</feature>
<evidence type="ECO:0000313" key="3">
    <source>
        <dbReference type="EMBL" id="GCE99650.1"/>
    </source>
</evidence>
<dbReference type="Pfam" id="PF12273">
    <property type="entry name" value="RCR"/>
    <property type="match status" value="1"/>
</dbReference>
<evidence type="ECO:0008006" key="5">
    <source>
        <dbReference type="Google" id="ProtNLM"/>
    </source>
</evidence>
<keyword evidence="2" id="KW-1133">Transmembrane helix</keyword>
<comment type="caution">
    <text evidence="3">The sequence shown here is derived from an EMBL/GenBank/DDBJ whole genome shotgun (WGS) entry which is preliminary data.</text>
</comment>
<accession>A0A4C2E636</accession>
<keyword evidence="4" id="KW-1185">Reference proteome</keyword>
<sequence length="199" mass="23133">MIIERDRLNYARDFYDDNNDSWNWARWCLFIIFVLAIVIFIISIFGLNRRRSQTGRAPIRGTAWITPPSYRQSQREHHRENHSNYVPQYTATANENDLGYYDENGEFHLNSKGELYPPPPLETNEPGSNKLNSSVSLTRPENAVTRDHHSSLDVETEFDRDFGRGRPHIETLNVKPADNSGSVEKQQMFSPERAKMAEF</sequence>
<keyword evidence="2" id="KW-0812">Transmembrane</keyword>
<feature type="compositionally biased region" description="Basic and acidic residues" evidence="1">
    <location>
        <begin position="73"/>
        <end position="82"/>
    </location>
</feature>
<name>A0A4C2E636_9SACH</name>
<feature type="transmembrane region" description="Helical" evidence="2">
    <location>
        <begin position="24"/>
        <end position="47"/>
    </location>
</feature>
<feature type="region of interest" description="Disordered" evidence="1">
    <location>
        <begin position="109"/>
        <end position="199"/>
    </location>
</feature>
<dbReference type="EMBL" id="BIMX01000012">
    <property type="protein sequence ID" value="GCE99650.1"/>
    <property type="molecule type" value="Genomic_DNA"/>
</dbReference>
<dbReference type="Proteomes" id="UP000301737">
    <property type="component" value="Unassembled WGS sequence"/>
</dbReference>
<organism evidence="3 4">
    <name type="scientific">Zygosaccharomyces mellis</name>
    <dbReference type="NCBI Taxonomy" id="42258"/>
    <lineage>
        <taxon>Eukaryota</taxon>
        <taxon>Fungi</taxon>
        <taxon>Dikarya</taxon>
        <taxon>Ascomycota</taxon>
        <taxon>Saccharomycotina</taxon>
        <taxon>Saccharomycetes</taxon>
        <taxon>Saccharomycetales</taxon>
        <taxon>Saccharomycetaceae</taxon>
        <taxon>Zygosaccharomyces</taxon>
    </lineage>
</organism>
<reference evidence="3 4" key="1">
    <citation type="submission" date="2019-01" db="EMBL/GenBank/DDBJ databases">
        <title>Draft Genome Sequencing of Zygosaccharomyces mellis Ca-7.</title>
        <authorList>
            <person name="Shiwa Y."/>
            <person name="Kanesaki Y."/>
            <person name="Ishige T."/>
            <person name="Mura K."/>
            <person name="Hori T."/>
            <person name="Tamura T."/>
        </authorList>
    </citation>
    <scope>NUCLEOTIDE SEQUENCE [LARGE SCALE GENOMIC DNA]</scope>
    <source>
        <strain evidence="3 4">Ca-7</strain>
    </source>
</reference>
<evidence type="ECO:0000313" key="4">
    <source>
        <dbReference type="Proteomes" id="UP000301737"/>
    </source>
</evidence>
<dbReference type="OrthoDB" id="4088875at2759"/>
<feature type="compositionally biased region" description="Basic and acidic residues" evidence="1">
    <location>
        <begin position="144"/>
        <end position="169"/>
    </location>
</feature>
<dbReference type="InterPro" id="IPR020999">
    <property type="entry name" value="Chitin_synth_reg_RCR"/>
</dbReference>
<feature type="compositionally biased region" description="Polar residues" evidence="1">
    <location>
        <begin position="125"/>
        <end position="139"/>
    </location>
</feature>
<dbReference type="GO" id="GO:0016192">
    <property type="term" value="P:vesicle-mediated transport"/>
    <property type="evidence" value="ECO:0007669"/>
    <property type="project" value="TreeGrafter"/>
</dbReference>
<dbReference type="PANTHER" id="PTHR28187">
    <property type="entry name" value="PROTEIN RCR1-RELATED"/>
    <property type="match status" value="1"/>
</dbReference>
<feature type="compositionally biased region" description="Polar residues" evidence="1">
    <location>
        <begin position="179"/>
        <end position="189"/>
    </location>
</feature>
<protein>
    <recommendedName>
        <fullName evidence="5">Resistance to congo red</fullName>
    </recommendedName>
</protein>
<dbReference type="PANTHER" id="PTHR28187:SF1">
    <property type="entry name" value="PROTEIN RCR1-RELATED"/>
    <property type="match status" value="1"/>
</dbReference>
<dbReference type="AlphaFoldDB" id="A0A4C2E636"/>